<dbReference type="Proteomes" id="UP000717585">
    <property type="component" value="Unassembled WGS sequence"/>
</dbReference>
<evidence type="ECO:0000256" key="8">
    <source>
        <dbReference type="SAM" id="SignalP"/>
    </source>
</evidence>
<comment type="pathway">
    <text evidence="2">Protein modification; protein ubiquitination.</text>
</comment>
<evidence type="ECO:0000256" key="5">
    <source>
        <dbReference type="ARBA" id="ARBA00022786"/>
    </source>
</evidence>
<dbReference type="GO" id="GO:0000209">
    <property type="term" value="P:protein polyubiquitination"/>
    <property type="evidence" value="ECO:0007669"/>
    <property type="project" value="TreeGrafter"/>
</dbReference>
<evidence type="ECO:0000313" key="10">
    <source>
        <dbReference type="EMBL" id="KAG9391169.1"/>
    </source>
</evidence>
<evidence type="ECO:0000256" key="6">
    <source>
        <dbReference type="PROSITE-ProRule" id="PRU00104"/>
    </source>
</evidence>
<dbReference type="GO" id="GO:0005737">
    <property type="term" value="C:cytoplasm"/>
    <property type="evidence" value="ECO:0007669"/>
    <property type="project" value="TreeGrafter"/>
</dbReference>
<evidence type="ECO:0000256" key="2">
    <source>
        <dbReference type="ARBA" id="ARBA00004906"/>
    </source>
</evidence>
<name>A0A8J6B1Y4_9EUKA</name>
<evidence type="ECO:0000256" key="1">
    <source>
        <dbReference type="ARBA" id="ARBA00000885"/>
    </source>
</evidence>
<keyword evidence="8" id="KW-0732">Signal</keyword>
<keyword evidence="7" id="KW-0472">Membrane</keyword>
<dbReference type="GO" id="GO:0006511">
    <property type="term" value="P:ubiquitin-dependent protein catabolic process"/>
    <property type="evidence" value="ECO:0007669"/>
    <property type="project" value="TreeGrafter"/>
</dbReference>
<dbReference type="Gene3D" id="3.30.2160.10">
    <property type="entry name" value="Hect, E3 ligase catalytic domain"/>
    <property type="match status" value="1"/>
</dbReference>
<feature type="domain" description="HECT" evidence="9">
    <location>
        <begin position="565"/>
        <end position="891"/>
    </location>
</feature>
<keyword evidence="11" id="KW-1185">Reference proteome</keyword>
<organism evidence="10 11">
    <name type="scientific">Carpediemonas membranifera</name>
    <dbReference type="NCBI Taxonomy" id="201153"/>
    <lineage>
        <taxon>Eukaryota</taxon>
        <taxon>Metamonada</taxon>
        <taxon>Carpediemonas-like organisms</taxon>
        <taxon>Carpediemonas</taxon>
    </lineage>
</organism>
<accession>A0A8J6B1Y4</accession>
<keyword evidence="4" id="KW-0808">Transferase</keyword>
<evidence type="ECO:0000256" key="7">
    <source>
        <dbReference type="SAM" id="Phobius"/>
    </source>
</evidence>
<reference evidence="10" key="1">
    <citation type="submission" date="2021-05" db="EMBL/GenBank/DDBJ databases">
        <title>A free-living protist that lacks canonical eukaryotic 1 DNA replication and segregation systems.</title>
        <authorList>
            <person name="Salas-Leiva D.E."/>
            <person name="Tromer E.C."/>
            <person name="Curtis B.A."/>
            <person name="Jerlstrom-Hultqvist J."/>
            <person name="Kolisko M."/>
            <person name="Yi Z."/>
            <person name="Salas-Leiva J.S."/>
            <person name="Gallot-Lavallee L."/>
            <person name="Kops G.J.P.L."/>
            <person name="Archibald J.M."/>
            <person name="Simpson A.G.B."/>
            <person name="Roger A.J."/>
        </authorList>
    </citation>
    <scope>NUCLEOTIDE SEQUENCE</scope>
    <source>
        <strain evidence="10">BICM</strain>
    </source>
</reference>
<dbReference type="PROSITE" id="PS50237">
    <property type="entry name" value="HECT"/>
    <property type="match status" value="1"/>
</dbReference>
<comment type="caution">
    <text evidence="10">The sequence shown here is derived from an EMBL/GenBank/DDBJ whole genome shotgun (WGS) entry which is preliminary data.</text>
</comment>
<feature type="transmembrane region" description="Helical" evidence="7">
    <location>
        <begin position="423"/>
        <end position="447"/>
    </location>
</feature>
<dbReference type="Pfam" id="PF00632">
    <property type="entry name" value="HECT"/>
    <property type="match status" value="1"/>
</dbReference>
<dbReference type="SUPFAM" id="SSF117281">
    <property type="entry name" value="Kelch motif"/>
    <property type="match status" value="1"/>
</dbReference>
<feature type="chain" id="PRO_5035267438" description="HECT-type E3 ubiquitin transferase" evidence="8">
    <location>
        <begin position="20"/>
        <end position="891"/>
    </location>
</feature>
<dbReference type="Gene3D" id="3.90.1750.10">
    <property type="entry name" value="Hect, E3 ligase catalytic domains"/>
    <property type="match status" value="1"/>
</dbReference>
<feature type="active site" description="Glycyl thioester intermediate" evidence="6">
    <location>
        <position position="856"/>
    </location>
</feature>
<feature type="transmembrane region" description="Helical" evidence="7">
    <location>
        <begin position="378"/>
        <end position="411"/>
    </location>
</feature>
<feature type="signal peptide" evidence="8">
    <location>
        <begin position="1"/>
        <end position="19"/>
    </location>
</feature>
<protein>
    <recommendedName>
        <fullName evidence="3">HECT-type E3 ubiquitin transferase</fullName>
        <ecNumber evidence="3">2.3.2.26</ecNumber>
    </recommendedName>
</protein>
<dbReference type="EC" id="2.3.2.26" evidence="3"/>
<keyword evidence="7" id="KW-0812">Transmembrane</keyword>
<evidence type="ECO:0000256" key="4">
    <source>
        <dbReference type="ARBA" id="ARBA00022679"/>
    </source>
</evidence>
<dbReference type="SUPFAM" id="SSF56204">
    <property type="entry name" value="Hect, E3 ligase catalytic domain"/>
    <property type="match status" value="1"/>
</dbReference>
<dbReference type="AlphaFoldDB" id="A0A8J6B1Y4"/>
<dbReference type="Gene3D" id="3.30.2410.10">
    <property type="entry name" value="Hect, E3 ligase catalytic domain"/>
    <property type="match status" value="1"/>
</dbReference>
<feature type="transmembrane region" description="Helical" evidence="7">
    <location>
        <begin position="467"/>
        <end position="488"/>
    </location>
</feature>
<sequence>MMSIIVVVLLTFFIVHTNADIYEYSDIVLPCADASYFSANGLVLSIGGQCAGSYTPYSIVPSTSGHNNNIQDISGEIYVTNALFTATSRAIVLGSTTAACNTSTVAVCTDGPKIVEATLETCATSHSGTTMATTAVLHDGGVGYSALLYDGSLYFVGGTDSSATPVSSVTIVDPDTMVQTSGPTLPDPRAGGAAEVLDGKILYCGGQTVDATQSFCLSMDGTSWDAVPTHFATDPDATFSLLALDTQTVVFFSSVSQVCVLVSSKLQCENWYMPPPLEAFYPIPVSESALYLFGTGPGNAIFPPVSVILNCTNCSGSCFYGACMCATAHCGPTCTGDNALWVTLGSVWLPVFALALALLCPLFICANISIQCMIPTQFTLLFISPIFFVMGFVWTDLLFLVLLVIALVWVPFKMMIAHFGGTWSYLFLVAFCGDLVIFLIHILSLTLTMGADASFNAETLSSFSRRVALLAISFSAVLAIFTALAFLIRLDQTIWQKRIMFRTCFRDVDTVSRAGFLIRHQSLPVKRAYLKYQVLRVRPPGTPKDVIRADRDDPLAACQAMVSATKLKIRRTMVVLFSGEVGIDAGGLSREFLRMVVTKLLADGAVLEMRPGGYYAAPGPLTSDAEDQCTLLGILLGRALIDGHVLPLNASHTLYRVLLGHKIVPGDLKAVDAELYSQIESLKHITELEKLGLFFVDDQDPEHPVDLVRNGGSTLVTDATVHRFVRLKTMALLTGAYRQERLALIRAGWSRVVSPIDMTIFIAMDLALLLEGGVSIDIHDWRKHTIYTNGYTAHCDAIVWFWRAIEDLTQEERKAVIRFVTGNASVPASGFAGLPGRVKFEVTKGKPGRLPEAHACFNALVLAEPSSEADVLDQIRWILELDPDSLGFHLS</sequence>
<dbReference type="SMART" id="SM00119">
    <property type="entry name" value="HECTc"/>
    <property type="match status" value="1"/>
</dbReference>
<gene>
    <name evidence="10" type="ORF">J8273_7443</name>
</gene>
<dbReference type="InterPro" id="IPR015915">
    <property type="entry name" value="Kelch-typ_b-propeller"/>
</dbReference>
<feature type="transmembrane region" description="Helical" evidence="7">
    <location>
        <begin position="339"/>
        <end position="366"/>
    </location>
</feature>
<evidence type="ECO:0000256" key="3">
    <source>
        <dbReference type="ARBA" id="ARBA00012485"/>
    </source>
</evidence>
<dbReference type="PANTHER" id="PTHR11254">
    <property type="entry name" value="HECT DOMAIN UBIQUITIN-PROTEIN LIGASE"/>
    <property type="match status" value="1"/>
</dbReference>
<dbReference type="InterPro" id="IPR050409">
    <property type="entry name" value="E3_ubiq-protein_ligase"/>
</dbReference>
<dbReference type="InterPro" id="IPR000569">
    <property type="entry name" value="HECT_dom"/>
</dbReference>
<dbReference type="OrthoDB" id="76164at2759"/>
<proteinExistence type="predicted"/>
<dbReference type="InterPro" id="IPR035983">
    <property type="entry name" value="Hect_E3_ubiquitin_ligase"/>
</dbReference>
<dbReference type="PANTHER" id="PTHR11254:SF67">
    <property type="entry name" value="E3 UBIQUITIN-PROTEIN LIGASE HUWE1"/>
    <property type="match status" value="1"/>
</dbReference>
<dbReference type="GO" id="GO:0061630">
    <property type="term" value="F:ubiquitin protein ligase activity"/>
    <property type="evidence" value="ECO:0007669"/>
    <property type="project" value="UniProtKB-EC"/>
</dbReference>
<keyword evidence="5 6" id="KW-0833">Ubl conjugation pathway</keyword>
<dbReference type="EMBL" id="JAHDYR010000062">
    <property type="protein sequence ID" value="KAG9391169.1"/>
    <property type="molecule type" value="Genomic_DNA"/>
</dbReference>
<dbReference type="Gene3D" id="2.120.10.80">
    <property type="entry name" value="Kelch-type beta propeller"/>
    <property type="match status" value="1"/>
</dbReference>
<comment type="catalytic activity">
    <reaction evidence="1">
        <text>S-ubiquitinyl-[E2 ubiquitin-conjugating enzyme]-L-cysteine + [acceptor protein]-L-lysine = [E2 ubiquitin-conjugating enzyme]-L-cysteine + N(6)-ubiquitinyl-[acceptor protein]-L-lysine.</text>
        <dbReference type="EC" id="2.3.2.26"/>
    </reaction>
</comment>
<evidence type="ECO:0000259" key="9">
    <source>
        <dbReference type="PROSITE" id="PS50237"/>
    </source>
</evidence>
<keyword evidence="7" id="KW-1133">Transmembrane helix</keyword>
<evidence type="ECO:0000313" key="11">
    <source>
        <dbReference type="Proteomes" id="UP000717585"/>
    </source>
</evidence>